<accession>A0A448WP33</accession>
<organism evidence="1 2">
    <name type="scientific">Protopolystoma xenopodis</name>
    <dbReference type="NCBI Taxonomy" id="117903"/>
    <lineage>
        <taxon>Eukaryota</taxon>
        <taxon>Metazoa</taxon>
        <taxon>Spiralia</taxon>
        <taxon>Lophotrochozoa</taxon>
        <taxon>Platyhelminthes</taxon>
        <taxon>Monogenea</taxon>
        <taxon>Polyopisthocotylea</taxon>
        <taxon>Polystomatidea</taxon>
        <taxon>Polystomatidae</taxon>
        <taxon>Protopolystoma</taxon>
    </lineage>
</organism>
<sequence>MVALPKPRMGIYTGVSSPIPATVTLASHTHEQNAHNRAYILLLINSDGLTKSLYSPQIDASLAFLDWLFFDMTKRLTTRPCGTLSIFTYT</sequence>
<protein>
    <submittedName>
        <fullName evidence="1">Uncharacterized protein</fullName>
    </submittedName>
</protein>
<proteinExistence type="predicted"/>
<reference evidence="1" key="1">
    <citation type="submission" date="2018-11" db="EMBL/GenBank/DDBJ databases">
        <authorList>
            <consortium name="Pathogen Informatics"/>
        </authorList>
    </citation>
    <scope>NUCLEOTIDE SEQUENCE</scope>
</reference>
<keyword evidence="2" id="KW-1185">Reference proteome</keyword>
<dbReference type="Proteomes" id="UP000784294">
    <property type="component" value="Unassembled WGS sequence"/>
</dbReference>
<gene>
    <name evidence="1" type="ORF">PXEA_LOCUS9933</name>
</gene>
<name>A0A448WP33_9PLAT</name>
<evidence type="ECO:0000313" key="1">
    <source>
        <dbReference type="EMBL" id="VEL16493.1"/>
    </source>
</evidence>
<dbReference type="EMBL" id="CAAALY010028646">
    <property type="protein sequence ID" value="VEL16493.1"/>
    <property type="molecule type" value="Genomic_DNA"/>
</dbReference>
<evidence type="ECO:0000313" key="2">
    <source>
        <dbReference type="Proteomes" id="UP000784294"/>
    </source>
</evidence>
<dbReference type="AlphaFoldDB" id="A0A448WP33"/>
<comment type="caution">
    <text evidence="1">The sequence shown here is derived from an EMBL/GenBank/DDBJ whole genome shotgun (WGS) entry which is preliminary data.</text>
</comment>